<proteinExistence type="predicted"/>
<dbReference type="OrthoDB" id="5122891at2759"/>
<evidence type="ECO:0000259" key="2">
    <source>
        <dbReference type="Pfam" id="PF06985"/>
    </source>
</evidence>
<dbReference type="Proteomes" id="UP000256964">
    <property type="component" value="Unassembled WGS sequence"/>
</dbReference>
<organism evidence="4 5">
    <name type="scientific">Lentinus brumalis</name>
    <dbReference type="NCBI Taxonomy" id="2498619"/>
    <lineage>
        <taxon>Eukaryota</taxon>
        <taxon>Fungi</taxon>
        <taxon>Dikarya</taxon>
        <taxon>Basidiomycota</taxon>
        <taxon>Agaricomycotina</taxon>
        <taxon>Agaricomycetes</taxon>
        <taxon>Polyporales</taxon>
        <taxon>Polyporaceae</taxon>
        <taxon>Lentinus</taxon>
    </lineage>
</organism>
<feature type="region of interest" description="Disordered" evidence="1">
    <location>
        <begin position="708"/>
        <end position="753"/>
    </location>
</feature>
<gene>
    <name evidence="4" type="ORF">OH76DRAFT_1403927</name>
</gene>
<evidence type="ECO:0000259" key="3">
    <source>
        <dbReference type="Pfam" id="PF26640"/>
    </source>
</evidence>
<evidence type="ECO:0000313" key="5">
    <source>
        <dbReference type="Proteomes" id="UP000256964"/>
    </source>
</evidence>
<dbReference type="PANTHER" id="PTHR10622">
    <property type="entry name" value="HET DOMAIN-CONTAINING PROTEIN"/>
    <property type="match status" value="1"/>
</dbReference>
<accession>A0A371D9Y6</accession>
<sequence>MMWLLYTPRAELHEFQAGPEAVPGGFAILSHRWQKEQSFKELQALSEECKRTGANPRDRAHWKIRRFCECAESWGHKWAWADMCCIDKSSSSELSEAINSMYRYYSLAEVCYAYLEDVPAKGWSVPVDPSSGTAGPAGTSVHFSPFGRSEWHKRGWTLQELIAPRTVIFLSQEWMTLGAKADHAGLLNQCTGIPESILTLSRRPAHFSIAQRMSWAARRTTTRLEDEAYCLMGIFDVNMPTLYGEGRRAFRRLQEEIMRRSVDPSLFAWGLQSPLDQVSEVSSESTPCPWDHSSSAHLFAESPDDFTHSREVSFDRPQHFDGEKWLRLGIHVNAGHRKVPTFTNTPFGVLASLLILRISGDLYGMLLGRDVAFDPVVLELKKCLSAQDAPGDVYHPVRRRRLRATDVAGSDDVDIYWQNIYISTDPSSEQNHIGPILPQVSLIAPFHISYPHLLSDEMNVDVSRLHHPWTGNPPLKISVRSPGINAYLCFEVHLGCCITRLESDGSMARWAYVDSGEVKDPPDDQESSSITHDCPGHHIDEWHNRTRIFHGVYRFFEWGGFWDDVEISFTESCLPVPLGCVKPLQPQLKIIYVSLHPPMDDSNKSMESRLSAALHFGAGVVLPGGPALVEPAPPSLPVHPLGTTGRVDNHDCDSEPSEESKNRLSTRSGHSRRRRRTGSDDDDFEYEQHTASRVHGTAEACAEASLAFPASSRARNPPSTTVPLAGISGLVYPQRHPSTSNPGRAAKKRPRRQ</sequence>
<dbReference type="Pfam" id="PF06985">
    <property type="entry name" value="HET"/>
    <property type="match status" value="1"/>
</dbReference>
<dbReference type="Pfam" id="PF26640">
    <property type="entry name" value="DUF8212"/>
    <property type="match status" value="1"/>
</dbReference>
<dbReference type="EMBL" id="KZ857406">
    <property type="protein sequence ID" value="RDX49339.1"/>
    <property type="molecule type" value="Genomic_DNA"/>
</dbReference>
<feature type="compositionally biased region" description="Basic and acidic residues" evidence="1">
    <location>
        <begin position="647"/>
        <end position="662"/>
    </location>
</feature>
<feature type="region of interest" description="Disordered" evidence="1">
    <location>
        <begin position="631"/>
        <end position="686"/>
    </location>
</feature>
<name>A0A371D9Y6_9APHY</name>
<evidence type="ECO:0000313" key="4">
    <source>
        <dbReference type="EMBL" id="RDX49339.1"/>
    </source>
</evidence>
<feature type="compositionally biased region" description="Polar residues" evidence="1">
    <location>
        <begin position="713"/>
        <end position="722"/>
    </location>
</feature>
<keyword evidence="5" id="KW-1185">Reference proteome</keyword>
<reference evidence="4 5" key="1">
    <citation type="journal article" date="2018" name="Biotechnol. Biofuels">
        <title>Integrative visual omics of the white-rot fungus Polyporus brumalis exposes the biotechnological potential of its oxidative enzymes for delignifying raw plant biomass.</title>
        <authorList>
            <person name="Miyauchi S."/>
            <person name="Rancon A."/>
            <person name="Drula E."/>
            <person name="Hage H."/>
            <person name="Chaduli D."/>
            <person name="Favel A."/>
            <person name="Grisel S."/>
            <person name="Henrissat B."/>
            <person name="Herpoel-Gimbert I."/>
            <person name="Ruiz-Duenas F.J."/>
            <person name="Chevret D."/>
            <person name="Hainaut M."/>
            <person name="Lin J."/>
            <person name="Wang M."/>
            <person name="Pangilinan J."/>
            <person name="Lipzen A."/>
            <person name="Lesage-Meessen L."/>
            <person name="Navarro D."/>
            <person name="Riley R."/>
            <person name="Grigoriev I.V."/>
            <person name="Zhou S."/>
            <person name="Raouche S."/>
            <person name="Rosso M.N."/>
        </authorList>
    </citation>
    <scope>NUCLEOTIDE SEQUENCE [LARGE SCALE GENOMIC DNA]</scope>
    <source>
        <strain evidence="4 5">BRFM 1820</strain>
    </source>
</reference>
<evidence type="ECO:0000256" key="1">
    <source>
        <dbReference type="SAM" id="MobiDB-lite"/>
    </source>
</evidence>
<protein>
    <submittedName>
        <fullName evidence="4">Uncharacterized protein</fullName>
    </submittedName>
</protein>
<feature type="domain" description="DUF8212" evidence="3">
    <location>
        <begin position="248"/>
        <end position="359"/>
    </location>
</feature>
<dbReference type="InterPro" id="IPR058525">
    <property type="entry name" value="DUF8212"/>
</dbReference>
<dbReference type="PANTHER" id="PTHR10622:SF10">
    <property type="entry name" value="HET DOMAIN-CONTAINING PROTEIN"/>
    <property type="match status" value="1"/>
</dbReference>
<feature type="domain" description="Heterokaryon incompatibility" evidence="2">
    <location>
        <begin position="26"/>
        <end position="160"/>
    </location>
</feature>
<dbReference type="AlphaFoldDB" id="A0A371D9Y6"/>
<dbReference type="InterPro" id="IPR010730">
    <property type="entry name" value="HET"/>
</dbReference>